<feature type="transmembrane region" description="Helical" evidence="2">
    <location>
        <begin position="137"/>
        <end position="160"/>
    </location>
</feature>
<feature type="compositionally biased region" description="Basic and acidic residues" evidence="1">
    <location>
        <begin position="245"/>
        <end position="256"/>
    </location>
</feature>
<dbReference type="OrthoDB" id="10428863at2759"/>
<keyword evidence="2" id="KW-1133">Transmembrane helix</keyword>
<keyword evidence="3" id="KW-0732">Signal</keyword>
<reference evidence="4 5" key="1">
    <citation type="submission" date="2019-07" db="EMBL/GenBank/DDBJ databases">
        <title>Finished genome of Venturia effusa.</title>
        <authorList>
            <person name="Young C.A."/>
            <person name="Cox M.P."/>
            <person name="Ganley A.R.D."/>
            <person name="David W.J."/>
        </authorList>
    </citation>
    <scope>NUCLEOTIDE SEQUENCE [LARGE SCALE GENOMIC DNA]</scope>
    <source>
        <strain evidence="5">albino</strain>
    </source>
</reference>
<proteinExistence type="predicted"/>
<feature type="chain" id="PRO_5021958199" description="Mid2 domain-containing protein" evidence="3">
    <location>
        <begin position="21"/>
        <end position="378"/>
    </location>
</feature>
<evidence type="ECO:0000313" key="4">
    <source>
        <dbReference type="EMBL" id="QDS69599.1"/>
    </source>
</evidence>
<keyword evidence="2" id="KW-0472">Membrane</keyword>
<evidence type="ECO:0008006" key="6">
    <source>
        <dbReference type="Google" id="ProtNLM"/>
    </source>
</evidence>
<keyword evidence="2" id="KW-0812">Transmembrane</keyword>
<feature type="compositionally biased region" description="Polar residues" evidence="1">
    <location>
        <begin position="180"/>
        <end position="217"/>
    </location>
</feature>
<name>A0A517L1U2_9PEZI</name>
<evidence type="ECO:0000256" key="2">
    <source>
        <dbReference type="SAM" id="Phobius"/>
    </source>
</evidence>
<protein>
    <recommendedName>
        <fullName evidence="6">Mid2 domain-containing protein</fullName>
    </recommendedName>
</protein>
<dbReference type="EMBL" id="CP042187">
    <property type="protein sequence ID" value="QDS69599.1"/>
    <property type="molecule type" value="Genomic_DNA"/>
</dbReference>
<evidence type="ECO:0000256" key="1">
    <source>
        <dbReference type="SAM" id="MobiDB-lite"/>
    </source>
</evidence>
<sequence length="378" mass="40205">MKSQLLLLAIASKLFILSDAQTTSAPTTATTSESELNSLLGVGLSFIRSVVSADPTTVTTTYTPTAISASISTTSASASSTSSSTSSRLNPSSTTLASSASSSTSSTLTSSSSSTTPSASAASEISNTKGGSSNRNLAIILGSVFGSLALLSLILFFCCLRRHRKKHPHDHIGYAHMEKNTSSSRQSLTGKRNSTGALIANSRSRSLSETRSYNQDYSAIPPVPPPHTLAYNDSTPYGASSLSQHDSRHDPFHDRNASTPGRYYDRSTLPTHRTPPVPNRSPQRQSDYSPPYDSPRGSQSSSPHSSFGSAKTLGDANHYTGTLGPSPPLQTQQKHRSLPRSSLANEFNFGFEGQEGGVGREYDGPREFRRKSLASRGY</sequence>
<feature type="compositionally biased region" description="Low complexity" evidence="1">
    <location>
        <begin position="294"/>
        <end position="309"/>
    </location>
</feature>
<feature type="compositionally biased region" description="Low complexity" evidence="1">
    <location>
        <begin position="76"/>
        <end position="123"/>
    </location>
</feature>
<dbReference type="STRING" id="50376.A0A517L1U2"/>
<dbReference type="Proteomes" id="UP000316270">
    <property type="component" value="Chromosome 3"/>
</dbReference>
<dbReference type="AlphaFoldDB" id="A0A517L1U2"/>
<feature type="region of interest" description="Disordered" evidence="1">
    <location>
        <begin position="176"/>
        <end position="364"/>
    </location>
</feature>
<feature type="region of interest" description="Disordered" evidence="1">
    <location>
        <begin position="76"/>
        <end position="130"/>
    </location>
</feature>
<keyword evidence="5" id="KW-1185">Reference proteome</keyword>
<evidence type="ECO:0000256" key="3">
    <source>
        <dbReference type="SAM" id="SignalP"/>
    </source>
</evidence>
<gene>
    <name evidence="4" type="ORF">FKW77_008593</name>
</gene>
<accession>A0A517L1U2</accession>
<feature type="compositionally biased region" description="Polar residues" evidence="1">
    <location>
        <begin position="231"/>
        <end position="244"/>
    </location>
</feature>
<evidence type="ECO:0000313" key="5">
    <source>
        <dbReference type="Proteomes" id="UP000316270"/>
    </source>
</evidence>
<feature type="signal peptide" evidence="3">
    <location>
        <begin position="1"/>
        <end position="20"/>
    </location>
</feature>
<organism evidence="4 5">
    <name type="scientific">Venturia effusa</name>
    <dbReference type="NCBI Taxonomy" id="50376"/>
    <lineage>
        <taxon>Eukaryota</taxon>
        <taxon>Fungi</taxon>
        <taxon>Dikarya</taxon>
        <taxon>Ascomycota</taxon>
        <taxon>Pezizomycotina</taxon>
        <taxon>Dothideomycetes</taxon>
        <taxon>Pleosporomycetidae</taxon>
        <taxon>Venturiales</taxon>
        <taxon>Venturiaceae</taxon>
        <taxon>Venturia</taxon>
    </lineage>
</organism>